<dbReference type="Pfam" id="PF13193">
    <property type="entry name" value="AMP-binding_C"/>
    <property type="match status" value="1"/>
</dbReference>
<dbReference type="Gene3D" id="3.30.300.30">
    <property type="match status" value="1"/>
</dbReference>
<feature type="domain" description="AMP-dependent synthetase/ligase" evidence="5">
    <location>
        <begin position="7"/>
        <end position="190"/>
    </location>
</feature>
<comment type="similarity">
    <text evidence="1">Belongs to the ATP-dependent AMP-binding enzyme family.</text>
</comment>
<dbReference type="Pfam" id="PF00501">
    <property type="entry name" value="AMP-binding"/>
    <property type="match status" value="1"/>
</dbReference>
<accession>A0ABN9WAG1</accession>
<evidence type="ECO:0000256" key="3">
    <source>
        <dbReference type="ARBA" id="ARBA00022832"/>
    </source>
</evidence>
<dbReference type="PANTHER" id="PTHR43859:SF4">
    <property type="entry name" value="BUTANOATE--COA LIGASE AAE1-RELATED"/>
    <property type="match status" value="1"/>
</dbReference>
<evidence type="ECO:0000259" key="5">
    <source>
        <dbReference type="Pfam" id="PF00501"/>
    </source>
</evidence>
<keyword evidence="8" id="KW-1185">Reference proteome</keyword>
<dbReference type="PANTHER" id="PTHR43859">
    <property type="entry name" value="ACYL-ACTIVATING ENZYME"/>
    <property type="match status" value="1"/>
</dbReference>
<comment type="caution">
    <text evidence="7">The sequence shown here is derived from an EMBL/GenBank/DDBJ whole genome shotgun (WGS) entry which is preliminary data.</text>
</comment>
<dbReference type="EMBL" id="CAUYUJ010018391">
    <property type="protein sequence ID" value="CAK0883218.1"/>
    <property type="molecule type" value="Genomic_DNA"/>
</dbReference>
<dbReference type="Gene3D" id="3.40.50.12780">
    <property type="entry name" value="N-terminal domain of ligase-like"/>
    <property type="match status" value="1"/>
</dbReference>
<organism evidence="7 8">
    <name type="scientific">Prorocentrum cordatum</name>
    <dbReference type="NCBI Taxonomy" id="2364126"/>
    <lineage>
        <taxon>Eukaryota</taxon>
        <taxon>Sar</taxon>
        <taxon>Alveolata</taxon>
        <taxon>Dinophyceae</taxon>
        <taxon>Prorocentrales</taxon>
        <taxon>Prorocentraceae</taxon>
        <taxon>Prorocentrum</taxon>
    </lineage>
</organism>
<reference evidence="7" key="1">
    <citation type="submission" date="2023-10" db="EMBL/GenBank/DDBJ databases">
        <authorList>
            <person name="Chen Y."/>
            <person name="Shah S."/>
            <person name="Dougan E. K."/>
            <person name="Thang M."/>
            <person name="Chan C."/>
        </authorList>
    </citation>
    <scope>NUCLEOTIDE SEQUENCE [LARGE SCALE GENOMIC DNA]</scope>
</reference>
<dbReference type="SUPFAM" id="SSF56801">
    <property type="entry name" value="Acetyl-CoA synthetase-like"/>
    <property type="match status" value="1"/>
</dbReference>
<dbReference type="InterPro" id="IPR045851">
    <property type="entry name" value="AMP-bd_C_sf"/>
</dbReference>
<keyword evidence="4" id="KW-0443">Lipid metabolism</keyword>
<sequence length="349" mass="38569">MNGAITWSMPQHPVYLWTLPMFHCCGWCFPWTVAALAGTHVCLRKVEAAKIFQLIQEHQVTHLCGAPIVMTALLAHGGPRTWNHSVKMMTAASAPPAAVIAGMAKLDIEVTHVYGLTEVYGPASVCQWKADWNDLPQEEQAVIKARQGVRYLAQEGLMVADAETLVPVPRDGETLGEVFFRGNLTMKGYLKNPSATDKAFRGGWFATGDLAVWDPDGYIKLKDRSKDIIISGGENISSLEVESILYKHPKVAEVAVVARDDATWGETPCAFLEIKSGESVTDEEMFKWCRENMVHYMVPRTFVMEPLPRTSTGKVQKHVLRSRTKELTKAPISVSSKLQNVGNTASSKL</sequence>
<evidence type="ECO:0000313" key="7">
    <source>
        <dbReference type="EMBL" id="CAK0883218.1"/>
    </source>
</evidence>
<dbReference type="InterPro" id="IPR025110">
    <property type="entry name" value="AMP-bd_C"/>
</dbReference>
<protein>
    <submittedName>
        <fullName evidence="7">Uncharacterized protein</fullName>
    </submittedName>
</protein>
<keyword evidence="2" id="KW-0436">Ligase</keyword>
<dbReference type="InterPro" id="IPR042099">
    <property type="entry name" value="ANL_N_sf"/>
</dbReference>
<evidence type="ECO:0000256" key="1">
    <source>
        <dbReference type="ARBA" id="ARBA00006432"/>
    </source>
</evidence>
<gene>
    <name evidence="7" type="ORF">PCOR1329_LOCUS65478</name>
</gene>
<dbReference type="Proteomes" id="UP001189429">
    <property type="component" value="Unassembled WGS sequence"/>
</dbReference>
<evidence type="ECO:0000256" key="4">
    <source>
        <dbReference type="ARBA" id="ARBA00023098"/>
    </source>
</evidence>
<feature type="domain" description="AMP-binding enzyme C-terminal" evidence="6">
    <location>
        <begin position="240"/>
        <end position="314"/>
    </location>
</feature>
<keyword evidence="3" id="KW-0276">Fatty acid metabolism</keyword>
<proteinExistence type="inferred from homology"/>
<dbReference type="InterPro" id="IPR000873">
    <property type="entry name" value="AMP-dep_synth/lig_dom"/>
</dbReference>
<evidence type="ECO:0000256" key="2">
    <source>
        <dbReference type="ARBA" id="ARBA00022598"/>
    </source>
</evidence>
<name>A0ABN9WAG1_9DINO</name>
<evidence type="ECO:0000259" key="6">
    <source>
        <dbReference type="Pfam" id="PF13193"/>
    </source>
</evidence>
<evidence type="ECO:0000313" key="8">
    <source>
        <dbReference type="Proteomes" id="UP001189429"/>
    </source>
</evidence>